<feature type="domain" description="Major facilitator superfamily (MFS) profile" evidence="5">
    <location>
        <begin position="258"/>
        <end position="381"/>
    </location>
</feature>
<dbReference type="InterPro" id="IPR011701">
    <property type="entry name" value="MFS"/>
</dbReference>
<evidence type="ECO:0000259" key="5">
    <source>
        <dbReference type="PROSITE" id="PS50850"/>
    </source>
</evidence>
<feature type="transmembrane region" description="Helical" evidence="4">
    <location>
        <begin position="122"/>
        <end position="141"/>
    </location>
</feature>
<keyword evidence="7" id="KW-1185">Reference proteome</keyword>
<keyword evidence="4" id="KW-0472">Membrane</keyword>
<dbReference type="GO" id="GO:0022857">
    <property type="term" value="F:transmembrane transporter activity"/>
    <property type="evidence" value="ECO:0007669"/>
    <property type="project" value="InterPro"/>
</dbReference>
<feature type="transmembrane region" description="Helical" evidence="4">
    <location>
        <begin position="90"/>
        <end position="110"/>
    </location>
</feature>
<gene>
    <name evidence="6" type="ORF">FANTH_14009</name>
</gene>
<feature type="transmembrane region" description="Helical" evidence="4">
    <location>
        <begin position="147"/>
        <end position="170"/>
    </location>
</feature>
<name>A0A8H5DNH5_9HYPO</name>
<comment type="caution">
    <text evidence="6">The sequence shown here is derived from an EMBL/GenBank/DDBJ whole genome shotgun (WGS) entry which is preliminary data.</text>
</comment>
<keyword evidence="4" id="KW-1133">Transmembrane helix</keyword>
<comment type="similarity">
    <text evidence="2">Belongs to the major facilitator superfamily. Monocarboxylate porter (TC 2.A.1.13) family.</text>
</comment>
<comment type="subcellular location">
    <subcellularLocation>
        <location evidence="1">Membrane</location>
        <topology evidence="1">Multi-pass membrane protein</topology>
    </subcellularLocation>
</comment>
<dbReference type="Proteomes" id="UP000573603">
    <property type="component" value="Unassembled WGS sequence"/>
</dbReference>
<dbReference type="AlphaFoldDB" id="A0A8H5DNH5"/>
<feature type="transmembrane region" description="Helical" evidence="4">
    <location>
        <begin position="323"/>
        <end position="343"/>
    </location>
</feature>
<dbReference type="InterPro" id="IPR036259">
    <property type="entry name" value="MFS_trans_sf"/>
</dbReference>
<feature type="transmembrane region" description="Helical" evidence="4">
    <location>
        <begin position="349"/>
        <end position="371"/>
    </location>
</feature>
<dbReference type="Pfam" id="PF07690">
    <property type="entry name" value="MFS_1"/>
    <property type="match status" value="1"/>
</dbReference>
<sequence length="381" mass="42067">MGSTTAVEPQCSSGFTSAQNILQTSTVNFEQSVDSHDDADTEFSLPRENGGKDAWIFLAACFIMEALVWGVPFSFGVFQDYYQVHEPFSGASGIQVIGTCCLGVMYLSTPPIMNLQRRYQRACFYTPSIGLIALCVSMLAASFSQRIWHLIITQGVMYGLAGAICYYPCLFYLEEWFVRHKGLAYGIMWSGSGIGGFAIPIVLKTFLSMWGFRTALRIWAVAMFVITAPTVCFIKHHLPIQVSAHGQAYNLGFFFDRTFLFYGSANLVQGIGYFLPSIFLPTYARVFLNTSPFLSALTVILVNIASIFGVVVAGFLSDKLHPTTCIFISTTGLVASILLVWGFAANLTILYVFCILYGFFAGSYVSSWPAIMKQITSDYTT</sequence>
<organism evidence="6 7">
    <name type="scientific">Fusarium anthophilum</name>
    <dbReference type="NCBI Taxonomy" id="48485"/>
    <lineage>
        <taxon>Eukaryota</taxon>
        <taxon>Fungi</taxon>
        <taxon>Dikarya</taxon>
        <taxon>Ascomycota</taxon>
        <taxon>Pezizomycotina</taxon>
        <taxon>Sordariomycetes</taxon>
        <taxon>Hypocreomycetidae</taxon>
        <taxon>Hypocreales</taxon>
        <taxon>Nectriaceae</taxon>
        <taxon>Fusarium</taxon>
        <taxon>Fusarium fujikuroi species complex</taxon>
    </lineage>
</organism>
<accession>A0A8H5DNH5</accession>
<dbReference type="EMBL" id="JABEVY010000548">
    <property type="protein sequence ID" value="KAF5230028.1"/>
    <property type="molecule type" value="Genomic_DNA"/>
</dbReference>
<keyword evidence="4" id="KW-0812">Transmembrane</keyword>
<reference evidence="6 7" key="1">
    <citation type="journal article" date="2020" name="BMC Genomics">
        <title>Correction to: Identification and distribution of gene clusters required for synthesis of sphingolipid metabolism inhibitors in diverse species of the filamentous fungus Fusarium.</title>
        <authorList>
            <person name="Kim H.S."/>
            <person name="Lohmar J.M."/>
            <person name="Busman M."/>
            <person name="Brown D.W."/>
            <person name="Naumann T.A."/>
            <person name="Divon H.H."/>
            <person name="Lysoe E."/>
            <person name="Uhlig S."/>
            <person name="Proctor R.H."/>
        </authorList>
    </citation>
    <scope>NUCLEOTIDE SEQUENCE [LARGE SCALE GENOMIC DNA]</scope>
    <source>
        <strain evidence="6 7">NRRL 25214</strain>
    </source>
</reference>
<evidence type="ECO:0000313" key="7">
    <source>
        <dbReference type="Proteomes" id="UP000573603"/>
    </source>
</evidence>
<evidence type="ECO:0000256" key="4">
    <source>
        <dbReference type="SAM" id="Phobius"/>
    </source>
</evidence>
<dbReference type="Gene3D" id="1.20.1250.20">
    <property type="entry name" value="MFS general substrate transporter like domains"/>
    <property type="match status" value="2"/>
</dbReference>
<feature type="transmembrane region" description="Helical" evidence="4">
    <location>
        <begin position="292"/>
        <end position="316"/>
    </location>
</feature>
<dbReference type="GO" id="GO:0016020">
    <property type="term" value="C:membrane"/>
    <property type="evidence" value="ECO:0007669"/>
    <property type="project" value="UniProtKB-SubCell"/>
</dbReference>
<feature type="transmembrane region" description="Helical" evidence="4">
    <location>
        <begin position="54"/>
        <end position="78"/>
    </location>
</feature>
<dbReference type="SUPFAM" id="SSF103473">
    <property type="entry name" value="MFS general substrate transporter"/>
    <property type="match status" value="1"/>
</dbReference>
<feature type="transmembrane region" description="Helical" evidence="4">
    <location>
        <begin position="182"/>
        <end position="203"/>
    </location>
</feature>
<dbReference type="PROSITE" id="PS50850">
    <property type="entry name" value="MFS"/>
    <property type="match status" value="1"/>
</dbReference>
<keyword evidence="3" id="KW-0325">Glycoprotein</keyword>
<dbReference type="PANTHER" id="PTHR11360">
    <property type="entry name" value="MONOCARBOXYLATE TRANSPORTER"/>
    <property type="match status" value="1"/>
</dbReference>
<feature type="transmembrane region" description="Helical" evidence="4">
    <location>
        <begin position="215"/>
        <end position="238"/>
    </location>
</feature>
<evidence type="ECO:0000256" key="1">
    <source>
        <dbReference type="ARBA" id="ARBA00004141"/>
    </source>
</evidence>
<evidence type="ECO:0000256" key="3">
    <source>
        <dbReference type="ARBA" id="ARBA00023180"/>
    </source>
</evidence>
<dbReference type="InterPro" id="IPR050327">
    <property type="entry name" value="Proton-linked_MCT"/>
</dbReference>
<dbReference type="PANTHER" id="PTHR11360:SF287">
    <property type="entry name" value="MFS MONOCARBOXYLATE TRANSPORTER"/>
    <property type="match status" value="1"/>
</dbReference>
<evidence type="ECO:0000256" key="2">
    <source>
        <dbReference type="ARBA" id="ARBA00006727"/>
    </source>
</evidence>
<dbReference type="InterPro" id="IPR020846">
    <property type="entry name" value="MFS_dom"/>
</dbReference>
<feature type="transmembrane region" description="Helical" evidence="4">
    <location>
        <begin position="259"/>
        <end position="280"/>
    </location>
</feature>
<evidence type="ECO:0000313" key="6">
    <source>
        <dbReference type="EMBL" id="KAF5230028.1"/>
    </source>
</evidence>
<protein>
    <recommendedName>
        <fullName evidence="5">Major facilitator superfamily (MFS) profile domain-containing protein</fullName>
    </recommendedName>
</protein>
<proteinExistence type="inferred from homology"/>